<dbReference type="Gene3D" id="2.40.280.10">
    <property type="match status" value="1"/>
</dbReference>
<organism evidence="3">
    <name type="scientific">Candidatus Shikimatogenerans sp. Ttur</name>
    <dbReference type="NCBI Taxonomy" id="3158569"/>
    <lineage>
        <taxon>Bacteria</taxon>
        <taxon>Pseudomonadati</taxon>
        <taxon>Bacteroidota</taxon>
        <taxon>Flavobacteriia</taxon>
        <taxon>Flavobacteriales</taxon>
        <taxon>Candidatus Shikimatogenerans</taxon>
    </lineage>
</organism>
<evidence type="ECO:0000256" key="1">
    <source>
        <dbReference type="ARBA" id="ARBA00022490"/>
    </source>
</evidence>
<dbReference type="Pfam" id="PF01668">
    <property type="entry name" value="SmpB"/>
    <property type="match status" value="1"/>
</dbReference>
<evidence type="ECO:0000313" key="3">
    <source>
        <dbReference type="EMBL" id="XCC45331.1"/>
    </source>
</evidence>
<keyword evidence="2" id="KW-0694">RNA-binding</keyword>
<dbReference type="InterPro" id="IPR000037">
    <property type="entry name" value="SsrA-bd_prot"/>
</dbReference>
<dbReference type="SUPFAM" id="SSF74982">
    <property type="entry name" value="Small protein B (SmpB)"/>
    <property type="match status" value="1"/>
</dbReference>
<dbReference type="PANTHER" id="PTHR30308">
    <property type="entry name" value="TMRNA-BINDING COMPONENT OF TRANS-TRANSLATION TAGGING COMPLEX"/>
    <property type="match status" value="1"/>
</dbReference>
<dbReference type="EMBL" id="CP158689">
    <property type="protein sequence ID" value="XCC45331.1"/>
    <property type="molecule type" value="Genomic_DNA"/>
</dbReference>
<dbReference type="GO" id="GO:0070930">
    <property type="term" value="P:trans-translation-dependent protein tagging"/>
    <property type="evidence" value="ECO:0007669"/>
    <property type="project" value="TreeGrafter"/>
</dbReference>
<sequence>MKNIVKNTLLKYKYNIYKKYIAGIVLLNNEIKYIRLKRINIINSFCLIKNNEIFMYNFIFIDKKIIKRNIKLLLNNKEILKIKKYIKINNLLIKPYKIFLNKKNIAKLIIFICEYKIKKNNNKKYKKKYNIIKLL</sequence>
<accession>A0AAU7ZXL8</accession>
<dbReference type="PANTHER" id="PTHR30308:SF2">
    <property type="entry name" value="SSRA-BINDING PROTEIN"/>
    <property type="match status" value="1"/>
</dbReference>
<proteinExistence type="predicted"/>
<keyword evidence="1" id="KW-0963">Cytoplasm</keyword>
<gene>
    <name evidence="3" type="ORF">ABUS76_00165</name>
</gene>
<name>A0AAU7ZXL8_9FLAO</name>
<dbReference type="GO" id="GO:0003723">
    <property type="term" value="F:RNA binding"/>
    <property type="evidence" value="ECO:0007669"/>
    <property type="project" value="UniProtKB-KW"/>
</dbReference>
<evidence type="ECO:0000256" key="2">
    <source>
        <dbReference type="ARBA" id="ARBA00022884"/>
    </source>
</evidence>
<protein>
    <submittedName>
        <fullName evidence="3">SsrA-binding protein</fullName>
    </submittedName>
</protein>
<dbReference type="GO" id="GO:0005829">
    <property type="term" value="C:cytosol"/>
    <property type="evidence" value="ECO:0007669"/>
    <property type="project" value="TreeGrafter"/>
</dbReference>
<dbReference type="InterPro" id="IPR023620">
    <property type="entry name" value="SmpB"/>
</dbReference>
<dbReference type="AlphaFoldDB" id="A0AAU7ZXL8"/>
<reference evidence="3" key="1">
    <citation type="submission" date="2024-06" db="EMBL/GenBank/DDBJ databases">
        <title>Diversity, functionality, and evolutionary history of bacterial symbionts in false click beetles (Coleoptera, Throscidae).</title>
        <authorList>
            <person name="Wierz J.C."/>
            <person name="Malm H."/>
            <person name="Kaltenpoth M."/>
            <person name="Engl T."/>
        </authorList>
    </citation>
    <scope>NUCLEOTIDE SEQUENCE</scope>
    <source>
        <strain evidence="3">Ttur</strain>
    </source>
</reference>